<name>A0A1I2BIZ0_9ACTN</name>
<feature type="domain" description="Putative sensor" evidence="3">
    <location>
        <begin position="30"/>
        <end position="228"/>
    </location>
</feature>
<feature type="region of interest" description="Disordered" evidence="1">
    <location>
        <begin position="236"/>
        <end position="265"/>
    </location>
</feature>
<accession>A0A1I2BIZ0</accession>
<proteinExistence type="predicted"/>
<keyword evidence="2" id="KW-0812">Transmembrane</keyword>
<evidence type="ECO:0000313" key="4">
    <source>
        <dbReference type="EMBL" id="SFE56152.1"/>
    </source>
</evidence>
<reference evidence="5" key="1">
    <citation type="submission" date="2016-10" db="EMBL/GenBank/DDBJ databases">
        <authorList>
            <person name="Varghese N."/>
            <person name="Submissions S."/>
        </authorList>
    </citation>
    <scope>NUCLEOTIDE SEQUENCE [LARGE SCALE GENOMIC DNA]</scope>
    <source>
        <strain evidence="5">DSM 45004</strain>
    </source>
</reference>
<dbReference type="EMBL" id="FOMZ01000016">
    <property type="protein sequence ID" value="SFE56152.1"/>
    <property type="molecule type" value="Genomic_DNA"/>
</dbReference>
<evidence type="ECO:0000256" key="2">
    <source>
        <dbReference type="SAM" id="Phobius"/>
    </source>
</evidence>
<feature type="transmembrane region" description="Helical" evidence="2">
    <location>
        <begin position="119"/>
        <end position="143"/>
    </location>
</feature>
<evidence type="ECO:0000256" key="1">
    <source>
        <dbReference type="SAM" id="MobiDB-lite"/>
    </source>
</evidence>
<feature type="transmembrane region" description="Helical" evidence="2">
    <location>
        <begin position="24"/>
        <end position="44"/>
    </location>
</feature>
<keyword evidence="2" id="KW-0472">Membrane</keyword>
<keyword evidence="2" id="KW-1133">Transmembrane helix</keyword>
<feature type="transmembrane region" description="Helical" evidence="2">
    <location>
        <begin position="195"/>
        <end position="217"/>
    </location>
</feature>
<dbReference type="Pfam" id="PF13796">
    <property type="entry name" value="Sensor"/>
    <property type="match status" value="1"/>
</dbReference>
<evidence type="ECO:0000313" key="5">
    <source>
        <dbReference type="Proteomes" id="UP000198716"/>
    </source>
</evidence>
<dbReference type="Proteomes" id="UP000198716">
    <property type="component" value="Unassembled WGS sequence"/>
</dbReference>
<feature type="transmembrane region" description="Helical" evidence="2">
    <location>
        <begin position="50"/>
        <end position="72"/>
    </location>
</feature>
<evidence type="ECO:0000259" key="3">
    <source>
        <dbReference type="Pfam" id="PF13796"/>
    </source>
</evidence>
<dbReference type="RefSeq" id="WP_092929334.1">
    <property type="nucleotide sequence ID" value="NZ_FOMZ01000016.1"/>
</dbReference>
<keyword evidence="5" id="KW-1185">Reference proteome</keyword>
<gene>
    <name evidence="4" type="ORF">SAMN04487819_116135</name>
</gene>
<dbReference type="AlphaFoldDB" id="A0A1I2BIZ0"/>
<organism evidence="4 5">
    <name type="scientific">Actinopolyspora alba</name>
    <dbReference type="NCBI Taxonomy" id="673379"/>
    <lineage>
        <taxon>Bacteria</taxon>
        <taxon>Bacillati</taxon>
        <taxon>Actinomycetota</taxon>
        <taxon>Actinomycetes</taxon>
        <taxon>Actinopolysporales</taxon>
        <taxon>Actinopolysporaceae</taxon>
        <taxon>Actinopolyspora</taxon>
        <taxon>Actinopolyspora alba group</taxon>
    </lineage>
</organism>
<protein>
    <submittedName>
        <fullName evidence="4">Putative sensor</fullName>
    </submittedName>
</protein>
<sequence>MTDSRERRESGGRRWRPLLLSGRPWAATLYLLSYSVIGTLLFSLVLTSVLVAATLSIVWVGLPLLVAVAVLTRGCAAIERWRALLVTDLVPAVHRTVHGRGITAQLRTRWSDPATLRACGYLILMYVPLLILDTAVVALWLSVVGMVTVPLWFWAIPQNGGHGVMIGYRPDAPDTTSFAFGDGSFGLWIGDLPTALFAAALFLVLAFVLAHLVVAVAESHGRVVRSLLGSPTDPLATVRRTLDEPGPLHGGTPSEAGSRGGIGNR</sequence>
<dbReference type="InterPro" id="IPR025828">
    <property type="entry name" value="Put_sensor_dom"/>
</dbReference>